<dbReference type="HAMAP" id="MF_00795">
    <property type="entry name" value="CutC"/>
    <property type="match status" value="1"/>
</dbReference>
<gene>
    <name evidence="3" type="primary">cutC</name>
    <name evidence="4" type="ORF">SAMN04488506_1287</name>
</gene>
<dbReference type="Proteomes" id="UP000199136">
    <property type="component" value="Unassembled WGS sequence"/>
</dbReference>
<reference evidence="4 5" key="1">
    <citation type="submission" date="2016-10" db="EMBL/GenBank/DDBJ databases">
        <authorList>
            <person name="de Groot N.N."/>
        </authorList>
    </citation>
    <scope>NUCLEOTIDE SEQUENCE [LARGE SCALE GENOMIC DNA]</scope>
    <source>
        <strain evidence="4 5">DSM 20581</strain>
    </source>
</reference>
<dbReference type="GO" id="GO:0005507">
    <property type="term" value="F:copper ion binding"/>
    <property type="evidence" value="ECO:0007669"/>
    <property type="project" value="TreeGrafter"/>
</dbReference>
<keyword evidence="5" id="KW-1185">Reference proteome</keyword>
<comment type="caution">
    <text evidence="3">Once thought to be involved in copper homeostasis, experiments in E.coli have shown this is not the case.</text>
</comment>
<evidence type="ECO:0000313" key="4">
    <source>
        <dbReference type="EMBL" id="SFQ28589.1"/>
    </source>
</evidence>
<dbReference type="Gene3D" id="3.20.20.380">
    <property type="entry name" value="Copper homeostasis (CutC) domain"/>
    <property type="match status" value="1"/>
</dbReference>
<dbReference type="Pfam" id="PF03932">
    <property type="entry name" value="CutC"/>
    <property type="match status" value="1"/>
</dbReference>
<dbReference type="OrthoDB" id="9815677at2"/>
<evidence type="ECO:0000313" key="5">
    <source>
        <dbReference type="Proteomes" id="UP000199136"/>
    </source>
</evidence>
<dbReference type="InterPro" id="IPR036822">
    <property type="entry name" value="CutC-like_dom_sf"/>
</dbReference>
<comment type="subcellular location">
    <subcellularLocation>
        <location evidence="3">Cytoplasm</location>
    </subcellularLocation>
</comment>
<comment type="similarity">
    <text evidence="1 3">Belongs to the CutC family.</text>
</comment>
<dbReference type="PANTHER" id="PTHR12598">
    <property type="entry name" value="COPPER HOMEOSTASIS PROTEIN CUTC"/>
    <property type="match status" value="1"/>
</dbReference>
<dbReference type="STRING" id="82801.SAMN04488506_1287"/>
<evidence type="ECO:0000256" key="2">
    <source>
        <dbReference type="ARBA" id="ARBA00022490"/>
    </source>
</evidence>
<dbReference type="InterPro" id="IPR005627">
    <property type="entry name" value="CutC-like"/>
</dbReference>
<dbReference type="AlphaFoldDB" id="A0A1I5X9D5"/>
<evidence type="ECO:0000256" key="3">
    <source>
        <dbReference type="HAMAP-Rule" id="MF_00795"/>
    </source>
</evidence>
<proteinExistence type="inferred from homology"/>
<dbReference type="EMBL" id="FOXW01000004">
    <property type="protein sequence ID" value="SFQ28589.1"/>
    <property type="molecule type" value="Genomic_DNA"/>
</dbReference>
<sequence length="213" mass="23410">MIREVCVENFTLVPNAIQAGADRIELCDNLAVGGTTVSVGVMETTITYCKQKAVPVMVIIHPRGGDFIYSEVEKEIMLRDIQTAKELGAEGIVIGALTTDYTLDTDFLTKVIQVSENMERTFHMAFDELPKEQQRTAIDWLSEAGYSRILTHGGPLTNPIDQHTTTLKELIAYSKGRITILPGGGITSDNSSRLQKELSVEELHGTKIVGTLE</sequence>
<keyword evidence="2 3" id="KW-0963">Cytoplasm</keyword>
<accession>A0A1I5X9D5</accession>
<dbReference type="GO" id="GO:0005737">
    <property type="term" value="C:cytoplasm"/>
    <property type="evidence" value="ECO:0007669"/>
    <property type="project" value="UniProtKB-SubCell"/>
</dbReference>
<dbReference type="SUPFAM" id="SSF110395">
    <property type="entry name" value="CutC-like"/>
    <property type="match status" value="1"/>
</dbReference>
<dbReference type="RefSeq" id="WP_092480339.1">
    <property type="nucleotide sequence ID" value="NZ_FOXW01000004.1"/>
</dbReference>
<protein>
    <recommendedName>
        <fullName evidence="3">PF03932 family protein CutC</fullName>
    </recommendedName>
</protein>
<evidence type="ECO:0000256" key="1">
    <source>
        <dbReference type="ARBA" id="ARBA00007768"/>
    </source>
</evidence>
<dbReference type="PANTHER" id="PTHR12598:SF0">
    <property type="entry name" value="COPPER HOMEOSTASIS PROTEIN CUTC HOMOLOG"/>
    <property type="match status" value="1"/>
</dbReference>
<organism evidence="4 5">
    <name type="scientific">Desemzia incerta</name>
    <dbReference type="NCBI Taxonomy" id="82801"/>
    <lineage>
        <taxon>Bacteria</taxon>
        <taxon>Bacillati</taxon>
        <taxon>Bacillota</taxon>
        <taxon>Bacilli</taxon>
        <taxon>Lactobacillales</taxon>
        <taxon>Carnobacteriaceae</taxon>
        <taxon>Desemzia</taxon>
    </lineage>
</organism>
<name>A0A1I5X9D5_9LACT</name>
<dbReference type="FunFam" id="3.20.20.380:FF:000003">
    <property type="entry name" value="Copper homeostasis protein CutC"/>
    <property type="match status" value="1"/>
</dbReference>